<proteinExistence type="predicted"/>
<keyword evidence="2" id="KW-1185">Reference proteome</keyword>
<dbReference type="EMBL" id="OX597832">
    <property type="protein sequence ID" value="CAI9736454.1"/>
    <property type="molecule type" value="Genomic_DNA"/>
</dbReference>
<dbReference type="AlphaFoldDB" id="A0AA36BLY9"/>
<reference evidence="1" key="1">
    <citation type="submission" date="2023-08" db="EMBL/GenBank/DDBJ databases">
        <authorList>
            <person name="Alioto T."/>
            <person name="Alioto T."/>
            <person name="Gomez Garrido J."/>
        </authorList>
    </citation>
    <scope>NUCLEOTIDE SEQUENCE</scope>
</reference>
<organism evidence="1 2">
    <name type="scientific">Octopus vulgaris</name>
    <name type="common">Common octopus</name>
    <dbReference type="NCBI Taxonomy" id="6645"/>
    <lineage>
        <taxon>Eukaryota</taxon>
        <taxon>Metazoa</taxon>
        <taxon>Spiralia</taxon>
        <taxon>Lophotrochozoa</taxon>
        <taxon>Mollusca</taxon>
        <taxon>Cephalopoda</taxon>
        <taxon>Coleoidea</taxon>
        <taxon>Octopodiformes</taxon>
        <taxon>Octopoda</taxon>
        <taxon>Incirrata</taxon>
        <taxon>Octopodidae</taxon>
        <taxon>Octopus</taxon>
    </lineage>
</organism>
<evidence type="ECO:0000313" key="1">
    <source>
        <dbReference type="EMBL" id="CAI9736454.1"/>
    </source>
</evidence>
<evidence type="ECO:0000313" key="2">
    <source>
        <dbReference type="Proteomes" id="UP001162480"/>
    </source>
</evidence>
<name>A0AA36BLY9_OCTVU</name>
<accession>A0AA36BLY9</accession>
<sequence>MISSPPPHKKNVNEWARQKHIKGNRYKIEDIDGTPVALDMDVAIVTMGANTSVAITTPGINGNPIAVATVGD</sequence>
<gene>
    <name evidence="1" type="ORF">OCTVUL_1B011199</name>
</gene>
<dbReference type="Proteomes" id="UP001162480">
    <property type="component" value="Chromosome 19"/>
</dbReference>
<protein>
    <submittedName>
        <fullName evidence="1">Uncharacterized protein</fullName>
    </submittedName>
</protein>